<accession>A0AAN6S0J8</accession>
<evidence type="ECO:0008006" key="4">
    <source>
        <dbReference type="Google" id="ProtNLM"/>
    </source>
</evidence>
<evidence type="ECO:0000313" key="2">
    <source>
        <dbReference type="EMBL" id="KAK3935583.1"/>
    </source>
</evidence>
<comment type="caution">
    <text evidence="2">The sequence shown here is derived from an EMBL/GenBank/DDBJ whole genome shotgun (WGS) entry which is preliminary data.</text>
</comment>
<feature type="region of interest" description="Disordered" evidence="1">
    <location>
        <begin position="417"/>
        <end position="446"/>
    </location>
</feature>
<proteinExistence type="predicted"/>
<evidence type="ECO:0000313" key="3">
    <source>
        <dbReference type="Proteomes" id="UP001303473"/>
    </source>
</evidence>
<dbReference type="AlphaFoldDB" id="A0AAN6S0J8"/>
<sequence>MDREAAATAVTGAETNGPETLTDNNAGVQQEWCADAPSCRVGNNHMSGYQTIWTEKHVIDVAKMHPLMAATYHNHTSSPLGRLPTAVLARLMQLVDPVTRECLRRTSRVFLQLFATACLSVEGVSVCLEKLSVHPWPISRPTLSPDEHSKLCSLLAKDNYCSSCLAARQATDWQESVRKATGEYLHCSGCRIDHPACLFSPAQRRSPQSTRICIGHEGFLRLCEHKTISWSLIISLSESIMNQKCGPRYRTIKCKHSSHTSACRWRWRSLRGIASENIQYQDKGWDCNPKYPTLTVGYKETKNFHIWLAWSPHLSVAKGLQDDGPLTPQILERDLAMLREKEARFICPEFEPGQIVESRLFDPNSCDCLKYKGMDKTRWKRLSEPQLRPPLLRPCRLDRTRCLTPLVRAQMTSGRRRSVGARKWHRNEQHGQGWRSRHIGKDGTEEPLSAQMQRVTVLPCLRGRECIQLNYKRRWCVGDERGASVRHMNGHWFSALDPDSYELTEDEDGVGVYWCKERSCRNFYRYTRSRIRPLLKWEDYRHPCPS</sequence>
<organism evidence="2 3">
    <name type="scientific">Diplogelasinospora grovesii</name>
    <dbReference type="NCBI Taxonomy" id="303347"/>
    <lineage>
        <taxon>Eukaryota</taxon>
        <taxon>Fungi</taxon>
        <taxon>Dikarya</taxon>
        <taxon>Ascomycota</taxon>
        <taxon>Pezizomycotina</taxon>
        <taxon>Sordariomycetes</taxon>
        <taxon>Sordariomycetidae</taxon>
        <taxon>Sordariales</taxon>
        <taxon>Diplogelasinosporaceae</taxon>
        <taxon>Diplogelasinospora</taxon>
    </lineage>
</organism>
<dbReference type="EMBL" id="MU853916">
    <property type="protein sequence ID" value="KAK3935583.1"/>
    <property type="molecule type" value="Genomic_DNA"/>
</dbReference>
<dbReference type="Proteomes" id="UP001303473">
    <property type="component" value="Unassembled WGS sequence"/>
</dbReference>
<feature type="compositionally biased region" description="Low complexity" evidence="1">
    <location>
        <begin position="1"/>
        <end position="15"/>
    </location>
</feature>
<protein>
    <recommendedName>
        <fullName evidence="4">F-box domain-containing protein</fullName>
    </recommendedName>
</protein>
<gene>
    <name evidence="2" type="ORF">QBC46DRAFT_397157</name>
</gene>
<keyword evidence="3" id="KW-1185">Reference proteome</keyword>
<evidence type="ECO:0000256" key="1">
    <source>
        <dbReference type="SAM" id="MobiDB-lite"/>
    </source>
</evidence>
<reference evidence="3" key="1">
    <citation type="journal article" date="2023" name="Mol. Phylogenet. Evol.">
        <title>Genome-scale phylogeny and comparative genomics of the fungal order Sordariales.</title>
        <authorList>
            <person name="Hensen N."/>
            <person name="Bonometti L."/>
            <person name="Westerberg I."/>
            <person name="Brannstrom I.O."/>
            <person name="Guillou S."/>
            <person name="Cros-Aarteil S."/>
            <person name="Calhoun S."/>
            <person name="Haridas S."/>
            <person name="Kuo A."/>
            <person name="Mondo S."/>
            <person name="Pangilinan J."/>
            <person name="Riley R."/>
            <person name="LaButti K."/>
            <person name="Andreopoulos B."/>
            <person name="Lipzen A."/>
            <person name="Chen C."/>
            <person name="Yan M."/>
            <person name="Daum C."/>
            <person name="Ng V."/>
            <person name="Clum A."/>
            <person name="Steindorff A."/>
            <person name="Ohm R.A."/>
            <person name="Martin F."/>
            <person name="Silar P."/>
            <person name="Natvig D.O."/>
            <person name="Lalanne C."/>
            <person name="Gautier V."/>
            <person name="Ament-Velasquez S.L."/>
            <person name="Kruys A."/>
            <person name="Hutchinson M.I."/>
            <person name="Powell A.J."/>
            <person name="Barry K."/>
            <person name="Miller A.N."/>
            <person name="Grigoriev I.V."/>
            <person name="Debuchy R."/>
            <person name="Gladieux P."/>
            <person name="Hiltunen Thoren M."/>
            <person name="Johannesson H."/>
        </authorList>
    </citation>
    <scope>NUCLEOTIDE SEQUENCE [LARGE SCALE GENOMIC DNA]</scope>
    <source>
        <strain evidence="3">CBS 340.73</strain>
    </source>
</reference>
<feature type="region of interest" description="Disordered" evidence="1">
    <location>
        <begin position="1"/>
        <end position="24"/>
    </location>
</feature>
<name>A0AAN6S0J8_9PEZI</name>